<dbReference type="Gene3D" id="3.40.50.1820">
    <property type="entry name" value="alpha/beta hydrolase"/>
    <property type="match status" value="1"/>
</dbReference>
<dbReference type="InterPro" id="IPR001375">
    <property type="entry name" value="Peptidase_S9_cat"/>
</dbReference>
<dbReference type="InterPro" id="IPR029058">
    <property type="entry name" value="AB_hydrolase_fold"/>
</dbReference>
<dbReference type="PANTHER" id="PTHR42776:SF27">
    <property type="entry name" value="DIPEPTIDYL PEPTIDASE FAMILY MEMBER 6"/>
    <property type="match status" value="1"/>
</dbReference>
<dbReference type="SUPFAM" id="SSF82171">
    <property type="entry name" value="DPP6 N-terminal domain-like"/>
    <property type="match status" value="1"/>
</dbReference>
<keyword evidence="4" id="KW-1185">Reference proteome</keyword>
<evidence type="ECO:0000256" key="1">
    <source>
        <dbReference type="ARBA" id="ARBA00022801"/>
    </source>
</evidence>
<dbReference type="PANTHER" id="PTHR42776">
    <property type="entry name" value="SERINE PEPTIDASE S9 FAMILY MEMBER"/>
    <property type="match status" value="1"/>
</dbReference>
<dbReference type="Pfam" id="PF00326">
    <property type="entry name" value="Peptidase_S9"/>
    <property type="match status" value="1"/>
</dbReference>
<evidence type="ECO:0000313" key="4">
    <source>
        <dbReference type="Proteomes" id="UP000294685"/>
    </source>
</evidence>
<proteinExistence type="predicted"/>
<dbReference type="EMBL" id="SMLH01000004">
    <property type="protein sequence ID" value="TDE29400.1"/>
    <property type="molecule type" value="Genomic_DNA"/>
</dbReference>
<accession>A0ABY2DRK6</accession>
<dbReference type="Proteomes" id="UP000294685">
    <property type="component" value="Unassembled WGS sequence"/>
</dbReference>
<organism evidence="3 4">
    <name type="scientific">Flavobacterium ranwuense</name>
    <dbReference type="NCBI Taxonomy" id="2541725"/>
    <lineage>
        <taxon>Bacteria</taxon>
        <taxon>Pseudomonadati</taxon>
        <taxon>Bacteroidota</taxon>
        <taxon>Flavobacteriia</taxon>
        <taxon>Flavobacteriales</taxon>
        <taxon>Flavobacteriaceae</taxon>
        <taxon>Flavobacterium</taxon>
    </lineage>
</organism>
<dbReference type="PROSITE" id="PS51257">
    <property type="entry name" value="PROKAR_LIPOPROTEIN"/>
    <property type="match status" value="1"/>
</dbReference>
<dbReference type="RefSeq" id="WP_132071021.1">
    <property type="nucleotide sequence ID" value="NZ_SMLH01000004.1"/>
</dbReference>
<evidence type="ECO:0000259" key="2">
    <source>
        <dbReference type="Pfam" id="PF00326"/>
    </source>
</evidence>
<dbReference type="SUPFAM" id="SSF53474">
    <property type="entry name" value="alpha/beta-Hydrolases"/>
    <property type="match status" value="1"/>
</dbReference>
<gene>
    <name evidence="3" type="ORF">E0I61_09585</name>
</gene>
<comment type="caution">
    <text evidence="3">The sequence shown here is derived from an EMBL/GenBank/DDBJ whole genome shotgun (WGS) entry which is preliminary data.</text>
</comment>
<protein>
    <submittedName>
        <fullName evidence="3">S9 family peptidase</fullName>
    </submittedName>
</protein>
<keyword evidence="1" id="KW-0378">Hydrolase</keyword>
<sequence length="884" mass="101461">MKNINLIERRIYKDLLGLFIPFLTLLLSCPVAGQEQPKKLLTEADYGRWGTLSTKDISDQGKWSSYEMTYENHNDTLFLQRTSGNERYSFPKGRDSHFGGEKIFAFLQPESKLKVIHLETLKTEVLTAVKRYEVVLEGKYILTLDSGYGEKSILKVRNEKGNVIDSILGVTEYALNNTKDAVLFATNNQGYDEVGIINFKKYSRFMVSKGSTGEFHNLAWQKNGKSVAFLNETDSVSKTTTIHCFRIAGKKLFSFDYSAKVGSTDNLAIYNGTPLSISHDGTKVFFMEAKKKDPEVKKDPKSVEVWNGNDKWLYIDRQQWGDIPKLAVWYPDTDWYSQINSNELPHIMLSGQQDYAISYNKNAYGLQPKYYEEIDYYLKNIKDGSQNLMLKKQSCDPNQMGFDPSNNKILYYRESNWWIYDPIKETHTNLTRKVTTKWDNSSNTDAPHQFMAYGNPGWSSDGKNVLLYDANDIWLVAIDGSNCTRLTKGREKSIVFRIAQIEYDGFSWVNYNGRAPATIDMSKDLILEAENTENWSTGYFIYNSKSGEKPLIYGASKMDEIRKSKNSLYIFQNQTFNQPPRLKFRKRNDSNAKVLFESNKQQKEYYFGKSELLYYTNSAGQKLKAALFYPANYNPAKKYPMVVHIYDSMSKNLYHYVKPSLLNREGFNSTNYTLNGYFVLLPDIAYKMGDPGVSAVDCVTAAVNTVLDKGLVDKSKIGLFGHSFGGYETNFIISQTPIFAAAVSGAGISDIISFYFNISKNGIFQSDMWRFENQQWRMGKSLYDDKEGYCRNSPIMHAENVKTPLLLWTGKNDRIVPWNQSISYYLALRRLGVKNRLLVYPNEDHSLENAENQTDLSKRMMAWFDHLLKGKPVQEWISKEVSAD</sequence>
<evidence type="ECO:0000313" key="3">
    <source>
        <dbReference type="EMBL" id="TDE29400.1"/>
    </source>
</evidence>
<name>A0ABY2DRK6_9FLAO</name>
<feature type="domain" description="Peptidase S9 prolyl oligopeptidase catalytic" evidence="2">
    <location>
        <begin position="694"/>
        <end position="870"/>
    </location>
</feature>
<reference evidence="3 4" key="1">
    <citation type="submission" date="2019-03" db="EMBL/GenBank/DDBJ databases">
        <title>Novel species of Flavobacterium.</title>
        <authorList>
            <person name="Liu Q."/>
            <person name="Xin Y.-H."/>
        </authorList>
    </citation>
    <scope>NUCLEOTIDE SEQUENCE [LARGE SCALE GENOMIC DNA]</scope>
    <source>
        <strain evidence="3 4">LB2P22</strain>
    </source>
</reference>